<dbReference type="STRING" id="92696.A0A4R0R5T1"/>
<dbReference type="GO" id="GO:0000077">
    <property type="term" value="P:DNA damage checkpoint signaling"/>
    <property type="evidence" value="ECO:0007669"/>
    <property type="project" value="TreeGrafter"/>
</dbReference>
<dbReference type="GO" id="GO:0005524">
    <property type="term" value="F:ATP binding"/>
    <property type="evidence" value="ECO:0007669"/>
    <property type="project" value="UniProtKB-KW"/>
</dbReference>
<dbReference type="GO" id="GO:0033314">
    <property type="term" value="P:mitotic DNA replication checkpoint signaling"/>
    <property type="evidence" value="ECO:0007669"/>
    <property type="project" value="TreeGrafter"/>
</dbReference>
<evidence type="ECO:0000256" key="6">
    <source>
        <dbReference type="ARBA" id="ARBA00023242"/>
    </source>
</evidence>
<dbReference type="EMBL" id="RWJN01000351">
    <property type="protein sequence ID" value="TCD62712.1"/>
    <property type="molecule type" value="Genomic_DNA"/>
</dbReference>
<dbReference type="PANTHER" id="PTHR12172">
    <property type="entry name" value="CELL CYCLE CHECKPOINT PROTEIN RAD17"/>
    <property type="match status" value="1"/>
</dbReference>
<evidence type="ECO:0000313" key="10">
    <source>
        <dbReference type="EMBL" id="TCD62712.1"/>
    </source>
</evidence>
<dbReference type="Pfam" id="PF03215">
    <property type="entry name" value="Rad17"/>
    <property type="match status" value="1"/>
</dbReference>
<dbReference type="GO" id="GO:0003682">
    <property type="term" value="F:chromatin binding"/>
    <property type="evidence" value="ECO:0007669"/>
    <property type="project" value="TreeGrafter"/>
</dbReference>
<feature type="region of interest" description="Disordered" evidence="8">
    <location>
        <begin position="1"/>
        <end position="74"/>
    </location>
</feature>
<dbReference type="Gene3D" id="3.40.50.300">
    <property type="entry name" value="P-loop containing nucleotide triphosphate hydrolases"/>
    <property type="match status" value="1"/>
</dbReference>
<keyword evidence="3" id="KW-0547">Nucleotide-binding</keyword>
<dbReference type="PANTHER" id="PTHR12172:SF0">
    <property type="entry name" value="CELL CYCLE CHECKPOINT PROTEIN RAD17"/>
    <property type="match status" value="1"/>
</dbReference>
<dbReference type="AlphaFoldDB" id="A0A4R0R5T1"/>
<organism evidence="10 11">
    <name type="scientific">Steccherinum ochraceum</name>
    <dbReference type="NCBI Taxonomy" id="92696"/>
    <lineage>
        <taxon>Eukaryota</taxon>
        <taxon>Fungi</taxon>
        <taxon>Dikarya</taxon>
        <taxon>Basidiomycota</taxon>
        <taxon>Agaricomycotina</taxon>
        <taxon>Agaricomycetes</taxon>
        <taxon>Polyporales</taxon>
        <taxon>Steccherinaceae</taxon>
        <taxon>Steccherinum</taxon>
    </lineage>
</organism>
<dbReference type="InterPro" id="IPR027417">
    <property type="entry name" value="P-loop_NTPase"/>
</dbReference>
<evidence type="ECO:0000256" key="4">
    <source>
        <dbReference type="ARBA" id="ARBA00022763"/>
    </source>
</evidence>
<reference evidence="10 11" key="1">
    <citation type="submission" date="2018-11" db="EMBL/GenBank/DDBJ databases">
        <title>Genome assembly of Steccherinum ochraceum LE-BIN_3174, the white-rot fungus of the Steccherinaceae family (The Residual Polyporoid clade, Polyporales, Basidiomycota).</title>
        <authorList>
            <person name="Fedorova T.V."/>
            <person name="Glazunova O.A."/>
            <person name="Landesman E.O."/>
            <person name="Moiseenko K.V."/>
            <person name="Psurtseva N.V."/>
            <person name="Savinova O.S."/>
            <person name="Shakhova N.V."/>
            <person name="Tyazhelova T.V."/>
            <person name="Vasina D.V."/>
        </authorList>
    </citation>
    <scope>NUCLEOTIDE SEQUENCE [LARGE SCALE GENOMIC DNA]</scope>
    <source>
        <strain evidence="10 11">LE-BIN_3174</strain>
    </source>
</reference>
<dbReference type="GO" id="GO:0005634">
    <property type="term" value="C:nucleus"/>
    <property type="evidence" value="ECO:0007669"/>
    <property type="project" value="UniProtKB-SubCell"/>
</dbReference>
<feature type="domain" description="Checkpoint protein RAD24-like helical bundle" evidence="9">
    <location>
        <begin position="408"/>
        <end position="517"/>
    </location>
</feature>
<dbReference type="Proteomes" id="UP000292702">
    <property type="component" value="Unassembled WGS sequence"/>
</dbReference>
<comment type="subcellular location">
    <subcellularLocation>
        <location evidence="1">Nucleus</location>
    </subcellularLocation>
</comment>
<keyword evidence="11" id="KW-1185">Reference proteome</keyword>
<keyword evidence="7" id="KW-0131">Cell cycle</keyword>
<evidence type="ECO:0000256" key="5">
    <source>
        <dbReference type="ARBA" id="ARBA00022840"/>
    </source>
</evidence>
<keyword evidence="5" id="KW-0067">ATP-binding</keyword>
<comment type="similarity">
    <text evidence="2">Belongs to the rad17/RAD24 family.</text>
</comment>
<keyword evidence="6" id="KW-0539">Nucleus</keyword>
<proteinExistence type="inferred from homology"/>
<evidence type="ECO:0000256" key="8">
    <source>
        <dbReference type="SAM" id="MobiDB-lite"/>
    </source>
</evidence>
<gene>
    <name evidence="10" type="primary">RAD17</name>
    <name evidence="10" type="ORF">EIP91_006537</name>
</gene>
<evidence type="ECO:0000256" key="7">
    <source>
        <dbReference type="ARBA" id="ARBA00023306"/>
    </source>
</evidence>
<comment type="caution">
    <text evidence="10">The sequence shown here is derived from an EMBL/GenBank/DDBJ whole genome shotgun (WGS) entry which is preliminary data.</text>
</comment>
<evidence type="ECO:0000256" key="1">
    <source>
        <dbReference type="ARBA" id="ARBA00004123"/>
    </source>
</evidence>
<protein>
    <submittedName>
        <fullName evidence="10">Cell cycle checkpoint protein rad17</fullName>
    </submittedName>
</protein>
<dbReference type="SUPFAM" id="SSF52540">
    <property type="entry name" value="P-loop containing nucleoside triphosphate hydrolases"/>
    <property type="match status" value="1"/>
</dbReference>
<dbReference type="InterPro" id="IPR004582">
    <property type="entry name" value="Checkpoint_prot_Rad17_Rad24"/>
</dbReference>
<keyword evidence="4" id="KW-0227">DNA damage</keyword>
<feature type="compositionally biased region" description="Low complexity" evidence="8">
    <location>
        <begin position="1"/>
        <end position="17"/>
    </location>
</feature>
<evidence type="ECO:0000259" key="9">
    <source>
        <dbReference type="Pfam" id="PF25812"/>
    </source>
</evidence>
<evidence type="ECO:0000256" key="2">
    <source>
        <dbReference type="ARBA" id="ARBA00006168"/>
    </source>
</evidence>
<feature type="region of interest" description="Disordered" evidence="8">
    <location>
        <begin position="653"/>
        <end position="681"/>
    </location>
</feature>
<dbReference type="Pfam" id="PF25812">
    <property type="entry name" value="RAD24_helical"/>
    <property type="match status" value="1"/>
</dbReference>
<evidence type="ECO:0000256" key="3">
    <source>
        <dbReference type="ARBA" id="ARBA00022741"/>
    </source>
</evidence>
<dbReference type="GO" id="GO:0006281">
    <property type="term" value="P:DNA repair"/>
    <property type="evidence" value="ECO:0007669"/>
    <property type="project" value="InterPro"/>
</dbReference>
<feature type="compositionally biased region" description="Polar residues" evidence="8">
    <location>
        <begin position="656"/>
        <end position="666"/>
    </location>
</feature>
<dbReference type="OrthoDB" id="10265971at2759"/>
<sequence>MPPKSSTSKKPSSRTSTLRLDPVPGPPAKKQKLKPMISLTQAPIFDLTGSQSSAPSSPPRTRDVKGKGKAKVPVLNAPAPSSVAESVATHEERMWVDMYEPTSEESLAVHVRKVQDIRQWLMEAFEGGPSGKLRKYRRILALTGPAGTAKTATLKVLSRELEFEISEWKNGMDDGPSQDIDSDSFDGHEGLSEKFQAFVTRAASCRPIFTPTPSAGPSRLSTKRQVILLEDLPNILHAPTQQAFHAALQTVADSPEPPIAPIVIIVSDAGLRGEAGHEDSGTSAPWRPKGKDAVDVRTVLPPSLLVSPYVTQLRFNPIAPTLMKKALQNIVSMHYPSSSSQRSSQPSKEIIDTVVESSNGDIRSAIMALQFACVAGSSLTKPKGRGKAKKSNAIPESRALLEAVSRREQSLALFHLVGKLLYNKRKGDAPAQSAAKKDIERDKAIDARLKDPPKLPKHLSSHNRKPSRVDIEALYADSPIDSSLLSLYVHQNYTQYCSEVDECAGISDWLSWVDSSGGEHWYSANPHRFHLVSLGTLHSLPCPVIRRNQKPYKPEFFDQMKTEREAGDGLIDVHDWLRRDEHGSRSGWTRQSIALELGGVLKARDANGFGTSTAPQTHRLFSRLHFTKGTSGLTELVDEADDVDQDAVLMAESQDGLGTSREQQSEGIVGGWLEDDDIEDS</sequence>
<dbReference type="InterPro" id="IPR057927">
    <property type="entry name" value="RAD24-like_helical"/>
</dbReference>
<accession>A0A4R0R5T1</accession>
<name>A0A4R0R5T1_9APHY</name>
<dbReference type="GO" id="GO:0003689">
    <property type="term" value="F:DNA clamp loader activity"/>
    <property type="evidence" value="ECO:0007669"/>
    <property type="project" value="TreeGrafter"/>
</dbReference>
<evidence type="ECO:0000313" key="11">
    <source>
        <dbReference type="Proteomes" id="UP000292702"/>
    </source>
</evidence>